<reference evidence="4" key="1">
    <citation type="submission" date="2019-10" db="EMBL/GenBank/DDBJ databases">
        <authorList>
            <consortium name="DOE Joint Genome Institute"/>
            <person name="Kuo A."/>
            <person name="Miyauchi S."/>
            <person name="Kiss E."/>
            <person name="Drula E."/>
            <person name="Kohler A."/>
            <person name="Sanchez-Garcia M."/>
            <person name="Andreopoulos B."/>
            <person name="Barry K.W."/>
            <person name="Bonito G."/>
            <person name="Buee M."/>
            <person name="Carver A."/>
            <person name="Chen C."/>
            <person name="Cichocki N."/>
            <person name="Clum A."/>
            <person name="Culley D."/>
            <person name="Crous P.W."/>
            <person name="Fauchery L."/>
            <person name="Girlanda M."/>
            <person name="Hayes R."/>
            <person name="Keri Z."/>
            <person name="LaButti K."/>
            <person name="Lipzen A."/>
            <person name="Lombard V."/>
            <person name="Magnuson J."/>
            <person name="Maillard F."/>
            <person name="Morin E."/>
            <person name="Murat C."/>
            <person name="Nolan M."/>
            <person name="Ohm R."/>
            <person name="Pangilinan J."/>
            <person name="Pereira M."/>
            <person name="Perotto S."/>
            <person name="Peter M."/>
            <person name="Riley R."/>
            <person name="Sitrit Y."/>
            <person name="Stielow B."/>
            <person name="Szollosi G."/>
            <person name="Zifcakova L."/>
            <person name="Stursova M."/>
            <person name="Spatafora J.W."/>
            <person name="Tedersoo L."/>
            <person name="Vaario L.-M."/>
            <person name="Yamada A."/>
            <person name="Yan M."/>
            <person name="Wang P."/>
            <person name="Xu J."/>
            <person name="Bruns T."/>
            <person name="Baldrian P."/>
            <person name="Vilgalys R."/>
            <person name="Henrissat B."/>
            <person name="Grigoriev I.V."/>
            <person name="Hibbett D."/>
            <person name="Nagy L.G."/>
            <person name="Martin F.M."/>
        </authorList>
    </citation>
    <scope>NUCLEOTIDE SEQUENCE</scope>
    <source>
        <strain evidence="4">BED1</strain>
    </source>
</reference>
<feature type="domain" description="CCHC-type" evidence="3">
    <location>
        <begin position="53"/>
        <end position="68"/>
    </location>
</feature>
<evidence type="ECO:0000313" key="5">
    <source>
        <dbReference type="Proteomes" id="UP001194468"/>
    </source>
</evidence>
<evidence type="ECO:0000313" key="4">
    <source>
        <dbReference type="EMBL" id="KAF8447241.1"/>
    </source>
</evidence>
<dbReference type="GO" id="GO:0006397">
    <property type="term" value="P:mRNA processing"/>
    <property type="evidence" value="ECO:0007669"/>
    <property type="project" value="UniProtKB-KW"/>
</dbReference>
<keyword evidence="5" id="KW-1185">Reference proteome</keyword>
<dbReference type="PANTHER" id="PTHR23002">
    <property type="entry name" value="ZINC FINGER CCHC DOMAIN CONTAINING PROTEIN"/>
    <property type="match status" value="1"/>
</dbReference>
<dbReference type="InterPro" id="IPR001878">
    <property type="entry name" value="Znf_CCHC"/>
</dbReference>
<dbReference type="PROSITE" id="PS50158">
    <property type="entry name" value="ZF_CCHC"/>
    <property type="match status" value="3"/>
</dbReference>
<dbReference type="GO" id="GO:0008270">
    <property type="term" value="F:zinc ion binding"/>
    <property type="evidence" value="ECO:0007669"/>
    <property type="project" value="UniProtKB-KW"/>
</dbReference>
<keyword evidence="2" id="KW-0863">Zinc-finger</keyword>
<dbReference type="InterPro" id="IPR036875">
    <property type="entry name" value="Znf_CCHC_sf"/>
</dbReference>
<name>A0AAD4C2X4_BOLED</name>
<comment type="caution">
    <text evidence="4">The sequence shown here is derived from an EMBL/GenBank/DDBJ whole genome shotgun (WGS) entry which is preliminary data.</text>
</comment>
<keyword evidence="1" id="KW-0507">mRNA processing</keyword>
<organism evidence="4 5">
    <name type="scientific">Boletus edulis BED1</name>
    <dbReference type="NCBI Taxonomy" id="1328754"/>
    <lineage>
        <taxon>Eukaryota</taxon>
        <taxon>Fungi</taxon>
        <taxon>Dikarya</taxon>
        <taxon>Basidiomycota</taxon>
        <taxon>Agaricomycotina</taxon>
        <taxon>Agaricomycetes</taxon>
        <taxon>Agaricomycetidae</taxon>
        <taxon>Boletales</taxon>
        <taxon>Boletineae</taxon>
        <taxon>Boletaceae</taxon>
        <taxon>Boletoideae</taxon>
        <taxon>Boletus</taxon>
    </lineage>
</organism>
<evidence type="ECO:0000256" key="2">
    <source>
        <dbReference type="PROSITE-ProRule" id="PRU00047"/>
    </source>
</evidence>
<accession>A0AAD4C2X4</accession>
<evidence type="ECO:0000259" key="3">
    <source>
        <dbReference type="PROSITE" id="PS50158"/>
    </source>
</evidence>
<evidence type="ECO:0000256" key="1">
    <source>
        <dbReference type="ARBA" id="ARBA00022664"/>
    </source>
</evidence>
<dbReference type="EMBL" id="WHUW01000004">
    <property type="protein sequence ID" value="KAF8447241.1"/>
    <property type="molecule type" value="Genomic_DNA"/>
</dbReference>
<dbReference type="SMART" id="SM00343">
    <property type="entry name" value="ZnF_C2HC"/>
    <property type="match status" value="3"/>
</dbReference>
<feature type="domain" description="CCHC-type" evidence="3">
    <location>
        <begin position="18"/>
        <end position="33"/>
    </location>
</feature>
<keyword evidence="2" id="KW-0862">Zinc</keyword>
<protein>
    <recommendedName>
        <fullName evidence="3">CCHC-type domain-containing protein</fullName>
    </recommendedName>
</protein>
<sequence>MEGHVSRDCQMEAKAKSCYKCGQEGHISRDCPQSSGGGGGGWNVSGGSSGQECYRCGKVGHIARACPEGAANAGYGGGGYGGSFGGGGGGSNKTCYTCGGVGHLSRDCVQGSKCYNCSGIVGTYQSGLPSATEARLLHVWLRGTHFPRLPWRGYCRRRLR</sequence>
<dbReference type="Pfam" id="PF00098">
    <property type="entry name" value="zf-CCHC"/>
    <property type="match status" value="3"/>
</dbReference>
<dbReference type="Gene3D" id="4.10.60.10">
    <property type="entry name" value="Zinc finger, CCHC-type"/>
    <property type="match status" value="3"/>
</dbReference>
<dbReference type="SUPFAM" id="SSF57756">
    <property type="entry name" value="Retrovirus zinc finger-like domains"/>
    <property type="match status" value="3"/>
</dbReference>
<keyword evidence="2" id="KW-0479">Metal-binding</keyword>
<gene>
    <name evidence="4" type="ORF">L210DRAFT_2785435</name>
</gene>
<proteinExistence type="predicted"/>
<dbReference type="GO" id="GO:0003676">
    <property type="term" value="F:nucleic acid binding"/>
    <property type="evidence" value="ECO:0007669"/>
    <property type="project" value="InterPro"/>
</dbReference>
<feature type="domain" description="CCHC-type" evidence="3">
    <location>
        <begin position="95"/>
        <end position="108"/>
    </location>
</feature>
<reference evidence="4" key="2">
    <citation type="journal article" date="2020" name="Nat. Commun.">
        <title>Large-scale genome sequencing of mycorrhizal fungi provides insights into the early evolution of symbiotic traits.</title>
        <authorList>
            <person name="Miyauchi S."/>
            <person name="Kiss E."/>
            <person name="Kuo A."/>
            <person name="Drula E."/>
            <person name="Kohler A."/>
            <person name="Sanchez-Garcia M."/>
            <person name="Morin E."/>
            <person name="Andreopoulos B."/>
            <person name="Barry K.W."/>
            <person name="Bonito G."/>
            <person name="Buee M."/>
            <person name="Carver A."/>
            <person name="Chen C."/>
            <person name="Cichocki N."/>
            <person name="Clum A."/>
            <person name="Culley D."/>
            <person name="Crous P.W."/>
            <person name="Fauchery L."/>
            <person name="Girlanda M."/>
            <person name="Hayes R.D."/>
            <person name="Keri Z."/>
            <person name="LaButti K."/>
            <person name="Lipzen A."/>
            <person name="Lombard V."/>
            <person name="Magnuson J."/>
            <person name="Maillard F."/>
            <person name="Murat C."/>
            <person name="Nolan M."/>
            <person name="Ohm R.A."/>
            <person name="Pangilinan J."/>
            <person name="Pereira M.F."/>
            <person name="Perotto S."/>
            <person name="Peter M."/>
            <person name="Pfister S."/>
            <person name="Riley R."/>
            <person name="Sitrit Y."/>
            <person name="Stielow J.B."/>
            <person name="Szollosi G."/>
            <person name="Zifcakova L."/>
            <person name="Stursova M."/>
            <person name="Spatafora J.W."/>
            <person name="Tedersoo L."/>
            <person name="Vaario L.M."/>
            <person name="Yamada A."/>
            <person name="Yan M."/>
            <person name="Wang P."/>
            <person name="Xu J."/>
            <person name="Bruns T."/>
            <person name="Baldrian P."/>
            <person name="Vilgalys R."/>
            <person name="Dunand C."/>
            <person name="Henrissat B."/>
            <person name="Grigoriev I.V."/>
            <person name="Hibbett D."/>
            <person name="Nagy L.G."/>
            <person name="Martin F.M."/>
        </authorList>
    </citation>
    <scope>NUCLEOTIDE SEQUENCE</scope>
    <source>
        <strain evidence="4">BED1</strain>
    </source>
</reference>
<dbReference type="InterPro" id="IPR051714">
    <property type="entry name" value="Znf_CCHC_NABP"/>
</dbReference>
<dbReference type="AlphaFoldDB" id="A0AAD4C2X4"/>
<dbReference type="Proteomes" id="UP001194468">
    <property type="component" value="Unassembled WGS sequence"/>
</dbReference>